<sequence length="123" mass="13500">METGVTGGVVVSPTKNNSIEARDVIVIGETSRAFEKTTSVPSPPADIEGKWRDVSPSKHRWQGIKPAAEHTTVISPSRFAVLLEQGNNDELEGKDGTEERDGSNDEQRSKVVQMIRKEKKVKS</sequence>
<feature type="region of interest" description="Disordered" evidence="1">
    <location>
        <begin position="84"/>
        <end position="123"/>
    </location>
</feature>
<proteinExistence type="predicted"/>
<accession>A0A8S9SNG9</accession>
<name>A0A8S9SNG9_BRACR</name>
<organism evidence="2 3">
    <name type="scientific">Brassica cretica</name>
    <name type="common">Mustard</name>
    <dbReference type="NCBI Taxonomy" id="69181"/>
    <lineage>
        <taxon>Eukaryota</taxon>
        <taxon>Viridiplantae</taxon>
        <taxon>Streptophyta</taxon>
        <taxon>Embryophyta</taxon>
        <taxon>Tracheophyta</taxon>
        <taxon>Spermatophyta</taxon>
        <taxon>Magnoliopsida</taxon>
        <taxon>eudicotyledons</taxon>
        <taxon>Gunneridae</taxon>
        <taxon>Pentapetalae</taxon>
        <taxon>rosids</taxon>
        <taxon>malvids</taxon>
        <taxon>Brassicales</taxon>
        <taxon>Brassicaceae</taxon>
        <taxon>Brassiceae</taxon>
        <taxon>Brassica</taxon>
    </lineage>
</organism>
<gene>
    <name evidence="2" type="ORF">F2Q69_00035934</name>
</gene>
<feature type="compositionally biased region" description="Basic and acidic residues" evidence="1">
    <location>
        <begin position="91"/>
        <end position="109"/>
    </location>
</feature>
<feature type="region of interest" description="Disordered" evidence="1">
    <location>
        <begin position="35"/>
        <end position="56"/>
    </location>
</feature>
<reference evidence="2" key="1">
    <citation type="submission" date="2019-12" db="EMBL/GenBank/DDBJ databases">
        <title>Genome sequencing and annotation of Brassica cretica.</title>
        <authorList>
            <person name="Studholme D.J."/>
            <person name="Sarris P."/>
        </authorList>
    </citation>
    <scope>NUCLEOTIDE SEQUENCE</scope>
    <source>
        <strain evidence="2">PFS-109/04</strain>
        <tissue evidence="2">Leaf</tissue>
    </source>
</reference>
<dbReference type="AlphaFoldDB" id="A0A8S9SNG9"/>
<feature type="compositionally biased region" description="Basic and acidic residues" evidence="1">
    <location>
        <begin position="47"/>
        <end position="56"/>
    </location>
</feature>
<comment type="caution">
    <text evidence="2">The sequence shown here is derived from an EMBL/GenBank/DDBJ whole genome shotgun (WGS) entry which is preliminary data.</text>
</comment>
<dbReference type="EMBL" id="QGKX02000004">
    <property type="protein sequence ID" value="KAF3601525.1"/>
    <property type="molecule type" value="Genomic_DNA"/>
</dbReference>
<evidence type="ECO:0000256" key="1">
    <source>
        <dbReference type="SAM" id="MobiDB-lite"/>
    </source>
</evidence>
<evidence type="ECO:0000313" key="2">
    <source>
        <dbReference type="EMBL" id="KAF3601525.1"/>
    </source>
</evidence>
<evidence type="ECO:0000313" key="3">
    <source>
        <dbReference type="Proteomes" id="UP000712600"/>
    </source>
</evidence>
<dbReference type="Proteomes" id="UP000712600">
    <property type="component" value="Unassembled WGS sequence"/>
</dbReference>
<protein>
    <submittedName>
        <fullName evidence="2">Uncharacterized protein</fullName>
    </submittedName>
</protein>